<protein>
    <submittedName>
        <fullName evidence="2">Uncharacterized protein</fullName>
    </submittedName>
</protein>
<gene>
    <name evidence="2" type="ORF">EVAR_45_1</name>
</gene>
<sequence length="137" mass="15643">MLATRQPRSDNGENRRTRRRPRRHSLTRSVGRRRHATFASESGAANDGCHQCGDNLHTVQRVFEARSRVKKTSASSSVFRTEADASRFDDDALDRSADIALLQHGYYILISDCLWYRALMKLALGASEWDPTNWHII</sequence>
<dbReference type="AlphaFoldDB" id="A0A4C1S8W8"/>
<feature type="compositionally biased region" description="Basic residues" evidence="1">
    <location>
        <begin position="16"/>
        <end position="36"/>
    </location>
</feature>
<reference evidence="2 3" key="1">
    <citation type="journal article" date="2019" name="Commun. Biol.">
        <title>The bagworm genome reveals a unique fibroin gene that provides high tensile strength.</title>
        <authorList>
            <person name="Kono N."/>
            <person name="Nakamura H."/>
            <person name="Ohtoshi R."/>
            <person name="Tomita M."/>
            <person name="Numata K."/>
            <person name="Arakawa K."/>
        </authorList>
    </citation>
    <scope>NUCLEOTIDE SEQUENCE [LARGE SCALE GENOMIC DNA]</scope>
</reference>
<evidence type="ECO:0000313" key="2">
    <source>
        <dbReference type="EMBL" id="GBO98385.1"/>
    </source>
</evidence>
<proteinExistence type="predicted"/>
<evidence type="ECO:0000256" key="1">
    <source>
        <dbReference type="SAM" id="MobiDB-lite"/>
    </source>
</evidence>
<organism evidence="2 3">
    <name type="scientific">Eumeta variegata</name>
    <name type="common">Bagworm moth</name>
    <name type="synonym">Eumeta japonica</name>
    <dbReference type="NCBI Taxonomy" id="151549"/>
    <lineage>
        <taxon>Eukaryota</taxon>
        <taxon>Metazoa</taxon>
        <taxon>Ecdysozoa</taxon>
        <taxon>Arthropoda</taxon>
        <taxon>Hexapoda</taxon>
        <taxon>Insecta</taxon>
        <taxon>Pterygota</taxon>
        <taxon>Neoptera</taxon>
        <taxon>Endopterygota</taxon>
        <taxon>Lepidoptera</taxon>
        <taxon>Glossata</taxon>
        <taxon>Ditrysia</taxon>
        <taxon>Tineoidea</taxon>
        <taxon>Psychidae</taxon>
        <taxon>Oiketicinae</taxon>
        <taxon>Eumeta</taxon>
    </lineage>
</organism>
<comment type="caution">
    <text evidence="2">The sequence shown here is derived from an EMBL/GenBank/DDBJ whole genome shotgun (WGS) entry which is preliminary data.</text>
</comment>
<keyword evidence="3" id="KW-1185">Reference proteome</keyword>
<feature type="region of interest" description="Disordered" evidence="1">
    <location>
        <begin position="1"/>
        <end position="45"/>
    </location>
</feature>
<name>A0A4C1S8W8_EUMVA</name>
<dbReference type="Proteomes" id="UP000299102">
    <property type="component" value="Unassembled WGS sequence"/>
</dbReference>
<accession>A0A4C1S8W8</accession>
<dbReference type="EMBL" id="BGZK01000001">
    <property type="protein sequence ID" value="GBO98385.1"/>
    <property type="molecule type" value="Genomic_DNA"/>
</dbReference>
<evidence type="ECO:0000313" key="3">
    <source>
        <dbReference type="Proteomes" id="UP000299102"/>
    </source>
</evidence>